<dbReference type="InterPro" id="IPR050655">
    <property type="entry name" value="Plant_B3_domain"/>
</dbReference>
<evidence type="ECO:0000256" key="5">
    <source>
        <dbReference type="ARBA" id="ARBA00023242"/>
    </source>
</evidence>
<evidence type="ECO:0000259" key="6">
    <source>
        <dbReference type="PROSITE" id="PS50863"/>
    </source>
</evidence>
<dbReference type="Gramene" id="OIW01861">
    <property type="protein sequence ID" value="OIW01861"/>
    <property type="gene ID" value="TanjilG_07156"/>
</dbReference>
<evidence type="ECO:0000313" key="7">
    <source>
        <dbReference type="EMBL" id="OIW01861.1"/>
    </source>
</evidence>
<sequence length="435" mass="49762">MATFIGERILSRNGGRIAIYVYAKINLSYLKFNPAFPLFSPKCSCLRPHSKPDPNSINIVPKSIYYCLVAACLICSRATAFLCAMVLPSQLTEIPLQKIPSKFTRKYGVGLSNPVLLKPPDGTEWKVYWTKHVGDIWFQKGWKEFAAYYSIDYGHLLLFKYEETSHFNVHIFDMSTLEINYPFHGTQDEKNNLEQIIDDSVEILDELAPCRKSPMSCPQPYKKLRTDRRDVERSSNLEKLHLSVETKGSHSQRTNFEKSPFAYAGKEPNCPPSQESIEGDGVNCLEHERIPVAESKVNVTRKGEKETQKTSLPISPQTHITGALKDAKKFTSQNPFFMVDIVQGYLGQNRPCVPVDFTRKYFNKKKQNVTLQLGNKFWPLKLLCYPYNTPSKLSSGWSLFVEESKLQVRDICIFELINREDAIFDVHIFRGGSYP</sequence>
<accession>A0A1J7HJD0</accession>
<evidence type="ECO:0000256" key="4">
    <source>
        <dbReference type="ARBA" id="ARBA00023163"/>
    </source>
</evidence>
<dbReference type="PANTHER" id="PTHR31920">
    <property type="entry name" value="B3 DOMAIN-CONTAINING"/>
    <property type="match status" value="1"/>
</dbReference>
<evidence type="ECO:0000256" key="3">
    <source>
        <dbReference type="ARBA" id="ARBA00023125"/>
    </source>
</evidence>
<keyword evidence="5" id="KW-0539">Nucleus</keyword>
<organism evidence="7 8">
    <name type="scientific">Lupinus angustifolius</name>
    <name type="common">Narrow-leaved blue lupine</name>
    <dbReference type="NCBI Taxonomy" id="3871"/>
    <lineage>
        <taxon>Eukaryota</taxon>
        <taxon>Viridiplantae</taxon>
        <taxon>Streptophyta</taxon>
        <taxon>Embryophyta</taxon>
        <taxon>Tracheophyta</taxon>
        <taxon>Spermatophyta</taxon>
        <taxon>Magnoliopsida</taxon>
        <taxon>eudicotyledons</taxon>
        <taxon>Gunneridae</taxon>
        <taxon>Pentapetalae</taxon>
        <taxon>rosids</taxon>
        <taxon>fabids</taxon>
        <taxon>Fabales</taxon>
        <taxon>Fabaceae</taxon>
        <taxon>Papilionoideae</taxon>
        <taxon>50 kb inversion clade</taxon>
        <taxon>genistoids sensu lato</taxon>
        <taxon>core genistoids</taxon>
        <taxon>Genisteae</taxon>
        <taxon>Lupinus</taxon>
    </lineage>
</organism>
<dbReference type="AlphaFoldDB" id="A0A1J7HJD0"/>
<reference evidence="7 8" key="1">
    <citation type="journal article" date="2017" name="Plant Biotechnol. J.">
        <title>A comprehensive draft genome sequence for lupin (Lupinus angustifolius), an emerging health food: insights into plant-microbe interactions and legume evolution.</title>
        <authorList>
            <person name="Hane J.K."/>
            <person name="Ming Y."/>
            <person name="Kamphuis L.G."/>
            <person name="Nelson M.N."/>
            <person name="Garg G."/>
            <person name="Atkins C.A."/>
            <person name="Bayer P.E."/>
            <person name="Bravo A."/>
            <person name="Bringans S."/>
            <person name="Cannon S."/>
            <person name="Edwards D."/>
            <person name="Foley R."/>
            <person name="Gao L.L."/>
            <person name="Harrison M.J."/>
            <person name="Huang W."/>
            <person name="Hurgobin B."/>
            <person name="Li S."/>
            <person name="Liu C.W."/>
            <person name="McGrath A."/>
            <person name="Morahan G."/>
            <person name="Murray J."/>
            <person name="Weller J."/>
            <person name="Jian J."/>
            <person name="Singh K.B."/>
        </authorList>
    </citation>
    <scope>NUCLEOTIDE SEQUENCE [LARGE SCALE GENOMIC DNA]</scope>
    <source>
        <strain evidence="8">cv. Tanjil</strain>
        <tissue evidence="7">Whole plant</tissue>
    </source>
</reference>
<dbReference type="SUPFAM" id="SSF101936">
    <property type="entry name" value="DNA-binding pseudobarrel domain"/>
    <property type="match status" value="2"/>
</dbReference>
<comment type="subcellular location">
    <subcellularLocation>
        <location evidence="1">Nucleus</location>
    </subcellularLocation>
</comment>
<evidence type="ECO:0000256" key="1">
    <source>
        <dbReference type="ARBA" id="ARBA00004123"/>
    </source>
</evidence>
<dbReference type="GO" id="GO:0005634">
    <property type="term" value="C:nucleus"/>
    <property type="evidence" value="ECO:0007669"/>
    <property type="project" value="UniProtKB-SubCell"/>
</dbReference>
<dbReference type="InterPro" id="IPR015300">
    <property type="entry name" value="DNA-bd_pseudobarrel_sf"/>
</dbReference>
<name>A0A1J7HJD0_LUPAN</name>
<dbReference type="GO" id="GO:0003677">
    <property type="term" value="F:DNA binding"/>
    <property type="evidence" value="ECO:0007669"/>
    <property type="project" value="UniProtKB-KW"/>
</dbReference>
<dbReference type="EMBL" id="CM007371">
    <property type="protein sequence ID" value="OIW01861.1"/>
    <property type="molecule type" value="Genomic_DNA"/>
</dbReference>
<dbReference type="STRING" id="3871.A0A1J7HJD0"/>
<proteinExistence type="predicted"/>
<keyword evidence="2" id="KW-0805">Transcription regulation</keyword>
<feature type="domain" description="TF-B3" evidence="6">
    <location>
        <begin position="82"/>
        <end position="175"/>
    </location>
</feature>
<dbReference type="PANTHER" id="PTHR31920:SF108">
    <property type="entry name" value="B3 DOMAIN-CONTAINING TRANSCRIPTION FACTOR VRN1-LIKE"/>
    <property type="match status" value="1"/>
</dbReference>
<keyword evidence="8" id="KW-1185">Reference proteome</keyword>
<dbReference type="Pfam" id="PF02362">
    <property type="entry name" value="B3"/>
    <property type="match status" value="2"/>
</dbReference>
<evidence type="ECO:0000313" key="8">
    <source>
        <dbReference type="Proteomes" id="UP000188354"/>
    </source>
</evidence>
<keyword evidence="4" id="KW-0804">Transcription</keyword>
<protein>
    <recommendedName>
        <fullName evidence="6">TF-B3 domain-containing protein</fullName>
    </recommendedName>
</protein>
<dbReference type="Gene3D" id="2.40.330.10">
    <property type="entry name" value="DNA-binding pseudobarrel domain"/>
    <property type="match status" value="2"/>
</dbReference>
<gene>
    <name evidence="7" type="ORF">TanjilG_07156</name>
</gene>
<dbReference type="Proteomes" id="UP000188354">
    <property type="component" value="Chromosome LG11"/>
</dbReference>
<keyword evidence="3" id="KW-0238">DNA-binding</keyword>
<feature type="domain" description="TF-B3" evidence="6">
    <location>
        <begin position="336"/>
        <end position="432"/>
    </location>
</feature>
<dbReference type="SMART" id="SM01019">
    <property type="entry name" value="B3"/>
    <property type="match status" value="2"/>
</dbReference>
<dbReference type="InterPro" id="IPR003340">
    <property type="entry name" value="B3_DNA-bd"/>
</dbReference>
<dbReference type="CDD" id="cd10017">
    <property type="entry name" value="B3_DNA"/>
    <property type="match status" value="2"/>
</dbReference>
<evidence type="ECO:0000256" key="2">
    <source>
        <dbReference type="ARBA" id="ARBA00023015"/>
    </source>
</evidence>
<dbReference type="PROSITE" id="PS50863">
    <property type="entry name" value="B3"/>
    <property type="match status" value="2"/>
</dbReference>